<evidence type="ECO:0000313" key="3">
    <source>
        <dbReference type="Proteomes" id="UP000778970"/>
    </source>
</evidence>
<reference evidence="2" key="2">
    <citation type="journal article" date="2020" name="Microorganisms">
        <title>Osmotic Adaptation and Compatible Solute Biosynthesis of Phototrophic Bacteria as Revealed from Genome Analyses.</title>
        <authorList>
            <person name="Imhoff J.F."/>
            <person name="Rahn T."/>
            <person name="Kunzel S."/>
            <person name="Keller A."/>
            <person name="Neulinger S.C."/>
        </authorList>
    </citation>
    <scope>NUCLEOTIDE SEQUENCE</scope>
    <source>
        <strain evidence="2">DSM 9154</strain>
    </source>
</reference>
<keyword evidence="1" id="KW-0812">Transmembrane</keyword>
<name>A0A934V196_9PROT</name>
<dbReference type="EMBL" id="NRRE01000028">
    <property type="protein sequence ID" value="MBK1698578.1"/>
    <property type="molecule type" value="Genomic_DNA"/>
</dbReference>
<proteinExistence type="predicted"/>
<sequence length="91" mass="9528">MTVHAADVAQGSGRPGVLRRALDDLRGLKDSLLDTGHSAPDIAQSPGLTALRRTEKALAMPMLALIFGVYIVLAGLILLVFGGFLFSVLVA</sequence>
<keyword evidence="3" id="KW-1185">Reference proteome</keyword>
<dbReference type="Proteomes" id="UP000778970">
    <property type="component" value="Unassembled WGS sequence"/>
</dbReference>
<reference evidence="2" key="1">
    <citation type="submission" date="2017-08" db="EMBL/GenBank/DDBJ databases">
        <authorList>
            <person name="Imhoff J.F."/>
            <person name="Rahn T."/>
            <person name="Kuenzel S."/>
            <person name="Neulinger S.C."/>
        </authorList>
    </citation>
    <scope>NUCLEOTIDE SEQUENCE</scope>
    <source>
        <strain evidence="2">DSM 9154</strain>
    </source>
</reference>
<evidence type="ECO:0000256" key="1">
    <source>
        <dbReference type="SAM" id="Phobius"/>
    </source>
</evidence>
<dbReference type="AlphaFoldDB" id="A0A934V196"/>
<dbReference type="RefSeq" id="WP_027289576.1">
    <property type="nucleotide sequence ID" value="NZ_NRRE01000028.1"/>
</dbReference>
<accession>A0A934V196</accession>
<feature type="transmembrane region" description="Helical" evidence="1">
    <location>
        <begin position="62"/>
        <end position="90"/>
    </location>
</feature>
<comment type="caution">
    <text evidence="2">The sequence shown here is derived from an EMBL/GenBank/DDBJ whole genome shotgun (WGS) entry which is preliminary data.</text>
</comment>
<gene>
    <name evidence="2" type="ORF">CKO21_15120</name>
</gene>
<protein>
    <submittedName>
        <fullName evidence="2">Uncharacterized protein</fullName>
    </submittedName>
</protein>
<keyword evidence="1" id="KW-0472">Membrane</keyword>
<organism evidence="2 3">
    <name type="scientific">Rhodovibrio salinarum</name>
    <dbReference type="NCBI Taxonomy" id="1087"/>
    <lineage>
        <taxon>Bacteria</taxon>
        <taxon>Pseudomonadati</taxon>
        <taxon>Pseudomonadota</taxon>
        <taxon>Alphaproteobacteria</taxon>
        <taxon>Rhodospirillales</taxon>
        <taxon>Rhodovibrionaceae</taxon>
        <taxon>Rhodovibrio</taxon>
    </lineage>
</organism>
<keyword evidence="1" id="KW-1133">Transmembrane helix</keyword>
<evidence type="ECO:0000313" key="2">
    <source>
        <dbReference type="EMBL" id="MBK1698578.1"/>
    </source>
</evidence>